<protein>
    <submittedName>
        <fullName evidence="3">Uncharacterized protein</fullName>
    </submittedName>
</protein>
<sequence>MPAPFLLLLLLFLRLSANLASSLPIADGADDAPPALTTPAPAAPAPRTVTATTIITITEFVSDGIVLSSSIPLPLPLPPSSAYTWTATTLATASATTIYDPSSAFLSTTTTNNTTLGTSTHTPTTNWNTTVTPTSTKSVDPLISRIPTLSGRLGNATIVTGTVPGRNGTTSTTCEHEMEHLVPTVLAGPGSTVVSSSTLVSSTVARGPPIVPTQPVESGGISASSSLVQPSSTKPLTSASRSASANPPSPPSSSSNPPSPSNTSLRPGFQWPTPTRPRLPLASTATPPALSSSAEPIPSNPPSNTEKEPEERTTSQVLVTAQYMDPPSGPEWRSTPLPENPGMWAGPVVGKRSANRTRVARAGVVARWWFEAVG</sequence>
<reference evidence="3 4" key="1">
    <citation type="submission" date="2020-01" db="EMBL/GenBank/DDBJ databases">
        <authorList>
            <consortium name="DOE Joint Genome Institute"/>
            <person name="Haridas S."/>
            <person name="Albert R."/>
            <person name="Binder M."/>
            <person name="Bloem J."/>
            <person name="Labutti K."/>
            <person name="Salamov A."/>
            <person name="Andreopoulos B."/>
            <person name="Baker S.E."/>
            <person name="Barry K."/>
            <person name="Bills G."/>
            <person name="Bluhm B.H."/>
            <person name="Cannon C."/>
            <person name="Castanera R."/>
            <person name="Culley D.E."/>
            <person name="Daum C."/>
            <person name="Ezra D."/>
            <person name="Gonzalez J.B."/>
            <person name="Henrissat B."/>
            <person name="Kuo A."/>
            <person name="Liang C."/>
            <person name="Lipzen A."/>
            <person name="Lutzoni F."/>
            <person name="Magnuson J."/>
            <person name="Mondo S."/>
            <person name="Nolan M."/>
            <person name="Ohm R."/>
            <person name="Pangilinan J."/>
            <person name="Park H.-J.H."/>
            <person name="Ramirez L."/>
            <person name="Alfaro M."/>
            <person name="Sun H."/>
            <person name="Tritt A."/>
            <person name="Yoshinaga Y."/>
            <person name="Zwiers L.-H.L."/>
            <person name="Turgeon B.G."/>
            <person name="Goodwin S.B."/>
            <person name="Spatafora J.W."/>
            <person name="Crous P.W."/>
            <person name="Grigoriev I.V."/>
        </authorList>
    </citation>
    <scope>NUCLEOTIDE SEQUENCE [LARGE SCALE GENOMIC DNA]</scope>
    <source>
        <strain evidence="3 4">CBS 611.86</strain>
    </source>
</reference>
<feature type="chain" id="PRO_5028825658" evidence="2">
    <location>
        <begin position="23"/>
        <end position="374"/>
    </location>
</feature>
<evidence type="ECO:0000313" key="4">
    <source>
        <dbReference type="Proteomes" id="UP000481861"/>
    </source>
</evidence>
<feature type="compositionally biased region" description="Low complexity" evidence="1">
    <location>
        <begin position="279"/>
        <end position="294"/>
    </location>
</feature>
<feature type="compositionally biased region" description="Polar residues" evidence="1">
    <location>
        <begin position="221"/>
        <end position="237"/>
    </location>
</feature>
<proteinExistence type="predicted"/>
<comment type="caution">
    <text evidence="3">The sequence shown here is derived from an EMBL/GenBank/DDBJ whole genome shotgun (WGS) entry which is preliminary data.</text>
</comment>
<keyword evidence="2" id="KW-0732">Signal</keyword>
<name>A0A7C8MEM9_9PLEO</name>
<accession>A0A7C8MEM9</accession>
<evidence type="ECO:0000256" key="2">
    <source>
        <dbReference type="SAM" id="SignalP"/>
    </source>
</evidence>
<dbReference type="Proteomes" id="UP000481861">
    <property type="component" value="Unassembled WGS sequence"/>
</dbReference>
<dbReference type="AlphaFoldDB" id="A0A7C8MEM9"/>
<organism evidence="3 4">
    <name type="scientific">Massariosphaeria phaeospora</name>
    <dbReference type="NCBI Taxonomy" id="100035"/>
    <lineage>
        <taxon>Eukaryota</taxon>
        <taxon>Fungi</taxon>
        <taxon>Dikarya</taxon>
        <taxon>Ascomycota</taxon>
        <taxon>Pezizomycotina</taxon>
        <taxon>Dothideomycetes</taxon>
        <taxon>Pleosporomycetidae</taxon>
        <taxon>Pleosporales</taxon>
        <taxon>Pleosporales incertae sedis</taxon>
        <taxon>Massariosphaeria</taxon>
    </lineage>
</organism>
<dbReference type="EMBL" id="JAADJZ010000003">
    <property type="protein sequence ID" value="KAF2876356.1"/>
    <property type="molecule type" value="Genomic_DNA"/>
</dbReference>
<gene>
    <name evidence="3" type="ORF">BDV95DRAFT_602347</name>
</gene>
<evidence type="ECO:0000313" key="3">
    <source>
        <dbReference type="EMBL" id="KAF2876356.1"/>
    </source>
</evidence>
<keyword evidence="4" id="KW-1185">Reference proteome</keyword>
<feature type="compositionally biased region" description="Low complexity" evidence="1">
    <location>
        <begin position="238"/>
        <end position="256"/>
    </location>
</feature>
<feature type="region of interest" description="Disordered" evidence="1">
    <location>
        <begin position="204"/>
        <end position="349"/>
    </location>
</feature>
<evidence type="ECO:0000256" key="1">
    <source>
        <dbReference type="SAM" id="MobiDB-lite"/>
    </source>
</evidence>
<feature type="signal peptide" evidence="2">
    <location>
        <begin position="1"/>
        <end position="22"/>
    </location>
</feature>